<evidence type="ECO:0000259" key="1">
    <source>
        <dbReference type="Pfam" id="PF10544"/>
    </source>
</evidence>
<proteinExistence type="predicted"/>
<accession>A0A8S5NQ13</accession>
<sequence length="43" mass="4983">MNNKTNQNTEGFVYFITNGFNIKIGYTNNVKRRLKQLNTGSDQ</sequence>
<reference evidence="2" key="1">
    <citation type="journal article" date="2021" name="Proc. Natl. Acad. Sci. U.S.A.">
        <title>A Catalog of Tens of Thousands of Viruses from Human Metagenomes Reveals Hidden Associations with Chronic Diseases.</title>
        <authorList>
            <person name="Tisza M.J."/>
            <person name="Buck C.B."/>
        </authorList>
    </citation>
    <scope>NUCLEOTIDE SEQUENCE</scope>
    <source>
        <strain evidence="2">Ct5op20</strain>
    </source>
</reference>
<organism evidence="2">
    <name type="scientific">Siphoviridae sp. ct5op20</name>
    <dbReference type="NCBI Taxonomy" id="2826295"/>
    <lineage>
        <taxon>Viruses</taxon>
        <taxon>Duplodnaviria</taxon>
        <taxon>Heunggongvirae</taxon>
        <taxon>Uroviricota</taxon>
        <taxon>Caudoviricetes</taxon>
    </lineage>
</organism>
<dbReference type="Pfam" id="PF10544">
    <property type="entry name" value="T5orf172"/>
    <property type="match status" value="1"/>
</dbReference>
<dbReference type="EMBL" id="BK015225">
    <property type="protein sequence ID" value="DAD96830.1"/>
    <property type="molecule type" value="Genomic_DNA"/>
</dbReference>
<protein>
    <recommendedName>
        <fullName evidence="1">Bacteriophage T5 Orf172 DNA-binding domain-containing protein</fullName>
    </recommendedName>
</protein>
<feature type="domain" description="Bacteriophage T5 Orf172 DNA-binding" evidence="1">
    <location>
        <begin position="11"/>
        <end position="38"/>
    </location>
</feature>
<name>A0A8S5NQ13_9CAUD</name>
<dbReference type="InterPro" id="IPR018306">
    <property type="entry name" value="Phage_T5_Orf172_DNA-bd"/>
</dbReference>
<evidence type="ECO:0000313" key="2">
    <source>
        <dbReference type="EMBL" id="DAD96830.1"/>
    </source>
</evidence>